<feature type="transmembrane region" description="Helical" evidence="7">
    <location>
        <begin position="83"/>
        <end position="102"/>
    </location>
</feature>
<dbReference type="InterPro" id="IPR020846">
    <property type="entry name" value="MFS_dom"/>
</dbReference>
<evidence type="ECO:0000256" key="7">
    <source>
        <dbReference type="SAM" id="Phobius"/>
    </source>
</evidence>
<comment type="subcellular location">
    <subcellularLocation>
        <location evidence="1">Cell membrane</location>
        <topology evidence="1">Multi-pass membrane protein</topology>
    </subcellularLocation>
</comment>
<feature type="transmembrane region" description="Helical" evidence="7">
    <location>
        <begin position="319"/>
        <end position="342"/>
    </location>
</feature>
<dbReference type="Proteomes" id="UP001321486">
    <property type="component" value="Chromosome"/>
</dbReference>
<feature type="transmembrane region" description="Helical" evidence="7">
    <location>
        <begin position="382"/>
        <end position="404"/>
    </location>
</feature>
<evidence type="ECO:0000256" key="1">
    <source>
        <dbReference type="ARBA" id="ARBA00004651"/>
    </source>
</evidence>
<keyword evidence="5 7" id="KW-1133">Transmembrane helix</keyword>
<dbReference type="PANTHER" id="PTHR23513">
    <property type="entry name" value="INTEGRAL MEMBRANE EFFLUX PROTEIN-RELATED"/>
    <property type="match status" value="1"/>
</dbReference>
<evidence type="ECO:0000256" key="2">
    <source>
        <dbReference type="ARBA" id="ARBA00022448"/>
    </source>
</evidence>
<accession>A0ABM8GJE4</accession>
<feature type="transmembrane region" description="Helical" evidence="7">
    <location>
        <begin position="183"/>
        <end position="199"/>
    </location>
</feature>
<dbReference type="InterPro" id="IPR010290">
    <property type="entry name" value="TM_effector"/>
</dbReference>
<feature type="domain" description="Major facilitator superfamily (MFS) profile" evidence="8">
    <location>
        <begin position="225"/>
        <end position="419"/>
    </location>
</feature>
<dbReference type="CDD" id="cd06173">
    <property type="entry name" value="MFS_MefA_like"/>
    <property type="match status" value="1"/>
</dbReference>
<evidence type="ECO:0000256" key="6">
    <source>
        <dbReference type="ARBA" id="ARBA00023136"/>
    </source>
</evidence>
<gene>
    <name evidence="9" type="ORF">GCM10025867_07590</name>
</gene>
<keyword evidence="2" id="KW-0813">Transport</keyword>
<keyword evidence="6 7" id="KW-0472">Membrane</keyword>
<feature type="transmembrane region" description="Helical" evidence="7">
    <location>
        <begin position="292"/>
        <end position="313"/>
    </location>
</feature>
<dbReference type="SUPFAM" id="SSF103473">
    <property type="entry name" value="MFS general substrate transporter"/>
    <property type="match status" value="1"/>
</dbReference>
<feature type="transmembrane region" description="Helical" evidence="7">
    <location>
        <begin position="225"/>
        <end position="248"/>
    </location>
</feature>
<reference evidence="10" key="1">
    <citation type="journal article" date="2019" name="Int. J. Syst. Evol. Microbiol.">
        <title>The Global Catalogue of Microorganisms (GCM) 10K type strain sequencing project: providing services to taxonomists for standard genome sequencing and annotation.</title>
        <authorList>
            <consortium name="The Broad Institute Genomics Platform"/>
            <consortium name="The Broad Institute Genome Sequencing Center for Infectious Disease"/>
            <person name="Wu L."/>
            <person name="Ma J."/>
        </authorList>
    </citation>
    <scope>NUCLEOTIDE SEQUENCE [LARGE SCALE GENOMIC DNA]</scope>
    <source>
        <strain evidence="10">NBRC 108728</strain>
    </source>
</reference>
<evidence type="ECO:0000313" key="10">
    <source>
        <dbReference type="Proteomes" id="UP001321486"/>
    </source>
</evidence>
<dbReference type="Gene3D" id="1.20.1250.20">
    <property type="entry name" value="MFS general substrate transporter like domains"/>
    <property type="match status" value="2"/>
</dbReference>
<evidence type="ECO:0000256" key="3">
    <source>
        <dbReference type="ARBA" id="ARBA00022475"/>
    </source>
</evidence>
<feature type="transmembrane region" description="Helical" evidence="7">
    <location>
        <begin position="156"/>
        <end position="177"/>
    </location>
</feature>
<organism evidence="9 10">
    <name type="scientific">Frondihabitans sucicola</name>
    <dbReference type="NCBI Taxonomy" id="1268041"/>
    <lineage>
        <taxon>Bacteria</taxon>
        <taxon>Bacillati</taxon>
        <taxon>Actinomycetota</taxon>
        <taxon>Actinomycetes</taxon>
        <taxon>Micrococcales</taxon>
        <taxon>Microbacteriaceae</taxon>
        <taxon>Frondihabitans</taxon>
    </lineage>
</organism>
<keyword evidence="10" id="KW-1185">Reference proteome</keyword>
<sequence>MEKSLRRSRWRLLTENRDLSLFLSASLVSQTGDWILDTGMAFQVYLLTHSTLASAAVMLATQIPQVVLGSVAGVIVDRHDRRRMMIGTNVISALVIWPVALVQDSGSVWIILVVAAVTNCVSPFFSSAEASLLPGLARRPENFVTVNALHAQVRNVARLIGAALGGILITVGGLTALAVADTASFLVAAVLVVAIRHRLASTPTRRTGLLAEWRAGLAIVRHNRVLLVLAAFFLLRGVGEGAMGTLFAPFVNDVLGAGGSVYGAILAAQAIGGIVGGLVITLAGRRASPRRLFAWGTLAFGILDLALFLYPLIDASSWPAVLLIAVVGVPGAALNAGMLTLFQSTTGDLTRGRVFGLLVSAENATMLLSTLLAGTLAGSVGIIPVISTQGVVYVLTSVIALTVLSRRRRSGGVLVSEPV</sequence>
<evidence type="ECO:0000256" key="5">
    <source>
        <dbReference type="ARBA" id="ARBA00022989"/>
    </source>
</evidence>
<proteinExistence type="predicted"/>
<dbReference type="PANTHER" id="PTHR23513:SF6">
    <property type="entry name" value="MAJOR FACILITATOR SUPERFAMILY ASSOCIATED DOMAIN-CONTAINING PROTEIN"/>
    <property type="match status" value="1"/>
</dbReference>
<feature type="transmembrane region" description="Helical" evidence="7">
    <location>
        <begin position="108"/>
        <end position="136"/>
    </location>
</feature>
<dbReference type="Pfam" id="PF05977">
    <property type="entry name" value="MFS_3"/>
    <property type="match status" value="1"/>
</dbReference>
<dbReference type="EMBL" id="AP027732">
    <property type="protein sequence ID" value="BDZ48518.1"/>
    <property type="molecule type" value="Genomic_DNA"/>
</dbReference>
<keyword evidence="3" id="KW-1003">Cell membrane</keyword>
<dbReference type="PRINTS" id="PR01988">
    <property type="entry name" value="EXPORTERBACE"/>
</dbReference>
<feature type="transmembrane region" description="Helical" evidence="7">
    <location>
        <begin position="354"/>
        <end position="376"/>
    </location>
</feature>
<feature type="transmembrane region" description="Helical" evidence="7">
    <location>
        <begin position="260"/>
        <end position="280"/>
    </location>
</feature>
<evidence type="ECO:0000256" key="4">
    <source>
        <dbReference type="ARBA" id="ARBA00022692"/>
    </source>
</evidence>
<name>A0ABM8GJE4_9MICO</name>
<evidence type="ECO:0000313" key="9">
    <source>
        <dbReference type="EMBL" id="BDZ48518.1"/>
    </source>
</evidence>
<evidence type="ECO:0000259" key="8">
    <source>
        <dbReference type="PROSITE" id="PS50850"/>
    </source>
</evidence>
<dbReference type="PROSITE" id="PS50850">
    <property type="entry name" value="MFS"/>
    <property type="match status" value="1"/>
</dbReference>
<protein>
    <submittedName>
        <fullName evidence="9">MFS transporter</fullName>
    </submittedName>
</protein>
<keyword evidence="4 7" id="KW-0812">Transmembrane</keyword>
<dbReference type="InterPro" id="IPR022324">
    <property type="entry name" value="Bacilysin_exporter_BacE_put"/>
</dbReference>
<dbReference type="InterPro" id="IPR036259">
    <property type="entry name" value="MFS_trans_sf"/>
</dbReference>